<keyword evidence="1" id="KW-0812">Transmembrane</keyword>
<evidence type="ECO:0000313" key="3">
    <source>
        <dbReference type="Proteomes" id="UP000054363"/>
    </source>
</evidence>
<dbReference type="RefSeq" id="WP_034774723.1">
    <property type="nucleotide sequence ID" value="NZ_JPER01000001.1"/>
</dbReference>
<dbReference type="Proteomes" id="UP000054363">
    <property type="component" value="Unassembled WGS sequence"/>
</dbReference>
<organism evidence="2 3">
    <name type="scientific">Pseudidiomarina salinarum</name>
    <dbReference type="NCBI Taxonomy" id="435908"/>
    <lineage>
        <taxon>Bacteria</taxon>
        <taxon>Pseudomonadati</taxon>
        <taxon>Pseudomonadota</taxon>
        <taxon>Gammaproteobacteria</taxon>
        <taxon>Alteromonadales</taxon>
        <taxon>Idiomarinaceae</taxon>
        <taxon>Pseudidiomarina</taxon>
    </lineage>
</organism>
<reference evidence="2 3" key="1">
    <citation type="submission" date="2014-06" db="EMBL/GenBank/DDBJ databases">
        <title>The draft genome sequence of Idiomarina salinarum ISL-52.</title>
        <authorList>
            <person name="Du J."/>
            <person name="Shao Z."/>
        </authorList>
    </citation>
    <scope>NUCLEOTIDE SEQUENCE [LARGE SCALE GENOMIC DNA]</scope>
    <source>
        <strain evidence="2 3">ISL-52</strain>
    </source>
</reference>
<dbReference type="STRING" id="435908.IDSA_05100"/>
<keyword evidence="3" id="KW-1185">Reference proteome</keyword>
<accession>A0A094JHM4</accession>
<keyword evidence="1" id="KW-0472">Membrane</keyword>
<feature type="transmembrane region" description="Helical" evidence="1">
    <location>
        <begin position="14"/>
        <end position="35"/>
    </location>
</feature>
<proteinExistence type="predicted"/>
<evidence type="ECO:0000256" key="1">
    <source>
        <dbReference type="SAM" id="Phobius"/>
    </source>
</evidence>
<protein>
    <submittedName>
        <fullName evidence="2">Uncharacterized protein</fullName>
    </submittedName>
</protein>
<keyword evidence="1" id="KW-1133">Transmembrane helix</keyword>
<gene>
    <name evidence="2" type="ORF">IDSA_05100</name>
</gene>
<dbReference type="eggNOG" id="ENOG5031ICH">
    <property type="taxonomic scope" value="Bacteria"/>
</dbReference>
<sequence length="164" mass="18538">MSLLHSLREFSRRVGLWFIAAGITLAVLFTSVLIYKWTVYEPDPPTTAECQSLQILISADSAVEAHLYQCQRGKEGNWQGYEVWLYEPYTLAWQRVLTAASNESSAACMSLGWREDKSLEVFHSQSRGDLNVAQSSVIYYDPQGRPETLSINTERQDNCPMPGP</sequence>
<evidence type="ECO:0000313" key="2">
    <source>
        <dbReference type="EMBL" id="KFZ32051.1"/>
    </source>
</evidence>
<comment type="caution">
    <text evidence="2">The sequence shown here is derived from an EMBL/GenBank/DDBJ whole genome shotgun (WGS) entry which is preliminary data.</text>
</comment>
<name>A0A094JHM4_9GAMM</name>
<dbReference type="AlphaFoldDB" id="A0A094JHM4"/>
<dbReference type="EMBL" id="JPER01000001">
    <property type="protein sequence ID" value="KFZ32051.1"/>
    <property type="molecule type" value="Genomic_DNA"/>
</dbReference>
<dbReference type="OrthoDB" id="6238509at2"/>